<dbReference type="InterPro" id="IPR014729">
    <property type="entry name" value="Rossmann-like_a/b/a_fold"/>
</dbReference>
<evidence type="ECO:0000259" key="2">
    <source>
        <dbReference type="Pfam" id="PF00582"/>
    </source>
</evidence>
<dbReference type="Pfam" id="PF00582">
    <property type="entry name" value="Usp"/>
    <property type="match status" value="1"/>
</dbReference>
<dbReference type="PANTHER" id="PTHR46268:SF6">
    <property type="entry name" value="UNIVERSAL STRESS PROTEIN UP12"/>
    <property type="match status" value="1"/>
</dbReference>
<dbReference type="OrthoDB" id="271068at2157"/>
<reference evidence="3 4" key="1">
    <citation type="submission" date="2018-01" db="EMBL/GenBank/DDBJ databases">
        <title>Complete genome sequence of Salinigranum rubrum GX10T, an extremely halophilic archaeon isolated from a marine solar saltern.</title>
        <authorList>
            <person name="Han S."/>
        </authorList>
    </citation>
    <scope>NUCLEOTIDE SEQUENCE [LARGE SCALE GENOMIC DNA]</scope>
    <source>
        <strain evidence="3 4">GX10</strain>
    </source>
</reference>
<proteinExistence type="inferred from homology"/>
<accession>A0A2I8VM71</accession>
<dbReference type="Gene3D" id="3.40.50.620">
    <property type="entry name" value="HUPs"/>
    <property type="match status" value="1"/>
</dbReference>
<feature type="domain" description="UspA" evidence="2">
    <location>
        <begin position="18"/>
        <end position="161"/>
    </location>
</feature>
<organism evidence="3 4">
    <name type="scientific">Salinigranum rubrum</name>
    <dbReference type="NCBI Taxonomy" id="755307"/>
    <lineage>
        <taxon>Archaea</taxon>
        <taxon>Methanobacteriati</taxon>
        <taxon>Methanobacteriota</taxon>
        <taxon>Stenosarchaea group</taxon>
        <taxon>Halobacteria</taxon>
        <taxon>Halobacteriales</taxon>
        <taxon>Haloferacaceae</taxon>
        <taxon>Salinigranum</taxon>
    </lineage>
</organism>
<keyword evidence="4" id="KW-1185">Reference proteome</keyword>
<evidence type="ECO:0000313" key="3">
    <source>
        <dbReference type="EMBL" id="AUV83018.1"/>
    </source>
</evidence>
<protein>
    <submittedName>
        <fullName evidence="3">Universal stress protein</fullName>
    </submittedName>
</protein>
<dbReference type="SUPFAM" id="SSF52402">
    <property type="entry name" value="Adenine nucleotide alpha hydrolases-like"/>
    <property type="match status" value="1"/>
</dbReference>
<dbReference type="EMBL" id="CP026309">
    <property type="protein sequence ID" value="AUV83018.1"/>
    <property type="molecule type" value="Genomic_DNA"/>
</dbReference>
<dbReference type="InterPro" id="IPR006016">
    <property type="entry name" value="UspA"/>
</dbReference>
<dbReference type="PRINTS" id="PR01438">
    <property type="entry name" value="UNVRSLSTRESS"/>
</dbReference>
<evidence type="ECO:0000256" key="1">
    <source>
        <dbReference type="ARBA" id="ARBA00008791"/>
    </source>
</evidence>
<sequence>MSQQPVPKTTKKQSGLNSVLVALGPEDEERVTRLAEEAIDIAGPAGATVVITHVFTRDEFESRADALGFDREMSEVDADDVAVRYSPVRALAAKLDEAGVDYEVRGAVGHYGEEVVKVADELDSDLVLVGGRKRSPTGKAVFGSVAQEVMLSAPCPVTFVRGDTK</sequence>
<comment type="similarity">
    <text evidence="1">Belongs to the universal stress protein A family.</text>
</comment>
<dbReference type="KEGG" id="srub:C2R22_16340"/>
<name>A0A2I8VM71_9EURY</name>
<gene>
    <name evidence="3" type="ORF">C2R22_16340</name>
</gene>
<dbReference type="CDD" id="cd00293">
    <property type="entry name" value="USP-like"/>
    <property type="match status" value="1"/>
</dbReference>
<dbReference type="AlphaFoldDB" id="A0A2I8VM71"/>
<dbReference type="Proteomes" id="UP000236584">
    <property type="component" value="Chromosome"/>
</dbReference>
<dbReference type="PANTHER" id="PTHR46268">
    <property type="entry name" value="STRESS RESPONSE PROTEIN NHAX"/>
    <property type="match status" value="1"/>
</dbReference>
<dbReference type="GeneID" id="35593694"/>
<dbReference type="RefSeq" id="WP_103426707.1">
    <property type="nucleotide sequence ID" value="NZ_CP026309.1"/>
</dbReference>
<dbReference type="InterPro" id="IPR006015">
    <property type="entry name" value="Universal_stress_UspA"/>
</dbReference>
<evidence type="ECO:0000313" key="4">
    <source>
        <dbReference type="Proteomes" id="UP000236584"/>
    </source>
</evidence>